<dbReference type="Gene3D" id="3.30.200.20">
    <property type="entry name" value="Phosphorylase Kinase, domain 1"/>
    <property type="match status" value="1"/>
</dbReference>
<dbReference type="OrthoDB" id="626167at2759"/>
<dbReference type="STRING" id="97972.A0A2V1D6C1"/>
<organism evidence="2 3">
    <name type="scientific">Periconia macrospinosa</name>
    <dbReference type="NCBI Taxonomy" id="97972"/>
    <lineage>
        <taxon>Eukaryota</taxon>
        <taxon>Fungi</taxon>
        <taxon>Dikarya</taxon>
        <taxon>Ascomycota</taxon>
        <taxon>Pezizomycotina</taxon>
        <taxon>Dothideomycetes</taxon>
        <taxon>Pleosporomycetidae</taxon>
        <taxon>Pleosporales</taxon>
        <taxon>Massarineae</taxon>
        <taxon>Periconiaceae</taxon>
        <taxon>Periconia</taxon>
    </lineage>
</organism>
<reference evidence="2 3" key="1">
    <citation type="journal article" date="2018" name="Sci. Rep.">
        <title>Comparative genomics provides insights into the lifestyle and reveals functional heterogeneity of dark septate endophytic fungi.</title>
        <authorList>
            <person name="Knapp D.G."/>
            <person name="Nemeth J.B."/>
            <person name="Barry K."/>
            <person name="Hainaut M."/>
            <person name="Henrissat B."/>
            <person name="Johnson J."/>
            <person name="Kuo A."/>
            <person name="Lim J.H.P."/>
            <person name="Lipzen A."/>
            <person name="Nolan M."/>
            <person name="Ohm R.A."/>
            <person name="Tamas L."/>
            <person name="Grigoriev I.V."/>
            <person name="Spatafora J.W."/>
            <person name="Nagy L.G."/>
            <person name="Kovacs G.M."/>
        </authorList>
    </citation>
    <scope>NUCLEOTIDE SEQUENCE [LARGE SCALE GENOMIC DNA]</scope>
    <source>
        <strain evidence="2 3">DSE2036</strain>
    </source>
</reference>
<dbReference type="AlphaFoldDB" id="A0A2V1D6C1"/>
<dbReference type="InterPro" id="IPR000719">
    <property type="entry name" value="Prot_kinase_dom"/>
</dbReference>
<name>A0A2V1D6C1_9PLEO</name>
<protein>
    <recommendedName>
        <fullName evidence="1">Protein kinase domain-containing protein</fullName>
    </recommendedName>
</protein>
<dbReference type="Proteomes" id="UP000244855">
    <property type="component" value="Unassembled WGS sequence"/>
</dbReference>
<dbReference type="PROSITE" id="PS50011">
    <property type="entry name" value="PROTEIN_KINASE_DOM"/>
    <property type="match status" value="1"/>
</dbReference>
<dbReference type="GO" id="GO:0005524">
    <property type="term" value="F:ATP binding"/>
    <property type="evidence" value="ECO:0007669"/>
    <property type="project" value="InterPro"/>
</dbReference>
<dbReference type="GO" id="GO:0004672">
    <property type="term" value="F:protein kinase activity"/>
    <property type="evidence" value="ECO:0007669"/>
    <property type="project" value="InterPro"/>
</dbReference>
<sequence length="215" mass="23841">MATLEDEIRNQLIESRLSLSGTFDFGRWSQHSQAANEQRIEAPNDSTELEEPSSLPQVLIQSIFLGARIADSESLQVGPQIGAGNSMTVYEGVLDGQKVAIKKCKPQKTDTHGKQRSLKALNLELRVLLGDFIKPHPNIVDLLAVSWIEETQSNGESELLSLLIMELSLPGESTLHDLIPVVDPFDFGVNSVPNKQVFDDFPDLINHLMNPRLFV</sequence>
<dbReference type="InterPro" id="IPR011009">
    <property type="entry name" value="Kinase-like_dom_sf"/>
</dbReference>
<gene>
    <name evidence="2" type="ORF">DM02DRAFT_217110</name>
</gene>
<feature type="domain" description="Protein kinase" evidence="1">
    <location>
        <begin position="75"/>
        <end position="215"/>
    </location>
</feature>
<dbReference type="EMBL" id="KZ805576">
    <property type="protein sequence ID" value="PVH93646.1"/>
    <property type="molecule type" value="Genomic_DNA"/>
</dbReference>
<dbReference type="SUPFAM" id="SSF56112">
    <property type="entry name" value="Protein kinase-like (PK-like)"/>
    <property type="match status" value="1"/>
</dbReference>
<keyword evidence="3" id="KW-1185">Reference proteome</keyword>
<evidence type="ECO:0000313" key="2">
    <source>
        <dbReference type="EMBL" id="PVH93646.1"/>
    </source>
</evidence>
<accession>A0A2V1D6C1</accession>
<evidence type="ECO:0000259" key="1">
    <source>
        <dbReference type="PROSITE" id="PS50011"/>
    </source>
</evidence>
<proteinExistence type="predicted"/>
<evidence type="ECO:0000313" key="3">
    <source>
        <dbReference type="Proteomes" id="UP000244855"/>
    </source>
</evidence>